<dbReference type="EnsemblMetazoa" id="ISCW007486-RA">
    <property type="protein sequence ID" value="ISCW007486-PA"/>
    <property type="gene ID" value="ISCW007486"/>
</dbReference>
<evidence type="ECO:0000256" key="1">
    <source>
        <dbReference type="SAM" id="SignalP"/>
    </source>
</evidence>
<evidence type="ECO:0008006" key="5">
    <source>
        <dbReference type="Google" id="ProtNLM"/>
    </source>
</evidence>
<dbReference type="EMBL" id="DS778096">
    <property type="protein sequence ID" value="EEC09519.1"/>
    <property type="molecule type" value="Genomic_DNA"/>
</dbReference>
<evidence type="ECO:0000313" key="4">
    <source>
        <dbReference type="Proteomes" id="UP000001555"/>
    </source>
</evidence>
<proteinExistence type="predicted"/>
<organism>
    <name type="scientific">Ixodes scapularis</name>
    <name type="common">Black-legged tick</name>
    <name type="synonym">Deer tick</name>
    <dbReference type="NCBI Taxonomy" id="6945"/>
    <lineage>
        <taxon>Eukaryota</taxon>
        <taxon>Metazoa</taxon>
        <taxon>Ecdysozoa</taxon>
        <taxon>Arthropoda</taxon>
        <taxon>Chelicerata</taxon>
        <taxon>Arachnida</taxon>
        <taxon>Acari</taxon>
        <taxon>Parasitiformes</taxon>
        <taxon>Ixodida</taxon>
        <taxon>Ixodoidea</taxon>
        <taxon>Ixodidae</taxon>
        <taxon>Ixodinae</taxon>
        <taxon>Ixodes</taxon>
    </lineage>
</organism>
<dbReference type="HOGENOM" id="CLU_2925172_0_0_1"/>
<dbReference type="EMBL" id="ABJB010381491">
    <property type="status" value="NOT_ANNOTATED_CDS"/>
    <property type="molecule type" value="Genomic_DNA"/>
</dbReference>
<reference evidence="3" key="2">
    <citation type="submission" date="2020-05" db="UniProtKB">
        <authorList>
            <consortium name="EnsemblMetazoa"/>
        </authorList>
    </citation>
    <scope>IDENTIFICATION</scope>
    <source>
        <strain evidence="3">wikel</strain>
    </source>
</reference>
<dbReference type="InParanoid" id="B7PSE7"/>
<dbReference type="PaxDb" id="6945-B7PSE7"/>
<feature type="chain" id="PRO_5014568109" description="Secreted protein" evidence="1">
    <location>
        <begin position="19"/>
        <end position="61"/>
    </location>
</feature>
<protein>
    <recommendedName>
        <fullName evidence="5">Secreted protein</fullName>
    </recommendedName>
</protein>
<accession>B7PSE7</accession>
<dbReference type="VEuPathDB" id="VectorBase:ISCI007486"/>
<dbReference type="VEuPathDB" id="VectorBase:ISCW007486"/>
<evidence type="ECO:0000313" key="3">
    <source>
        <dbReference type="EnsemblMetazoa" id="ISCW007486-PA"/>
    </source>
</evidence>
<dbReference type="AlphaFoldDB" id="B7PSE7"/>
<dbReference type="Proteomes" id="UP000001555">
    <property type="component" value="Unassembled WGS sequence"/>
</dbReference>
<keyword evidence="1" id="KW-0732">Signal</keyword>
<evidence type="ECO:0000313" key="2">
    <source>
        <dbReference type="EMBL" id="EEC09519.1"/>
    </source>
</evidence>
<feature type="signal peptide" evidence="1">
    <location>
        <begin position="1"/>
        <end position="18"/>
    </location>
</feature>
<name>B7PSE7_IXOSC</name>
<reference evidence="2 4" key="1">
    <citation type="submission" date="2008-03" db="EMBL/GenBank/DDBJ databases">
        <title>Annotation of Ixodes scapularis.</title>
        <authorList>
            <consortium name="Ixodes scapularis Genome Project Consortium"/>
            <person name="Caler E."/>
            <person name="Hannick L.I."/>
            <person name="Bidwell S."/>
            <person name="Joardar V."/>
            <person name="Thiagarajan M."/>
            <person name="Amedeo P."/>
            <person name="Galinsky K.J."/>
            <person name="Schobel S."/>
            <person name="Inman J."/>
            <person name="Hostetler J."/>
            <person name="Miller J."/>
            <person name="Hammond M."/>
            <person name="Megy K."/>
            <person name="Lawson D."/>
            <person name="Kodira C."/>
            <person name="Sutton G."/>
            <person name="Meyer J."/>
            <person name="Hill C.A."/>
            <person name="Birren B."/>
            <person name="Nene V."/>
            <person name="Collins F."/>
            <person name="Alarcon-Chaidez F."/>
            <person name="Wikel S."/>
            <person name="Strausberg R."/>
        </authorList>
    </citation>
    <scope>NUCLEOTIDE SEQUENCE [LARGE SCALE GENOMIC DNA]</scope>
    <source>
        <strain evidence="4">Wikel</strain>
        <strain evidence="2">Wikel colony</strain>
    </source>
</reference>
<sequence>MFRGTSLRMLCWCENVVALSVKFSSSYNPACTCAVVIETAPSQKAGHKRQITQVSGCPLES</sequence>
<gene>
    <name evidence="2" type="ORF">IscW_ISCW007486</name>
</gene>
<keyword evidence="4" id="KW-1185">Reference proteome</keyword>